<evidence type="ECO:0000313" key="3">
    <source>
        <dbReference type="Proteomes" id="UP000324585"/>
    </source>
</evidence>
<dbReference type="AlphaFoldDB" id="A0A5J4Z5V3"/>
<evidence type="ECO:0000313" key="2">
    <source>
        <dbReference type="EMBL" id="KAA8498705.1"/>
    </source>
</evidence>
<proteinExistence type="predicted"/>
<sequence length="577" mass="63697">MDKVAKAGQKARTFQRMGSSDLLGAGSVDASEPGSGSVASSKKPPAKMSSADETSAASGAAPPAGTGRTFMRKLSSSFRSGSSDEKINRPNSSEAMPRSGNSGKSALPPQSSAPATLTQHMSADEFNKKTSLNASVSKKKISDSEPPSGGSLGALRGSFKGSGAMFRSSSKSSGLGEKNMARSFSSKHSSGSGTGGKLSRTTSREKMEPQNMPEALPEDTGVVLIGTSTSMRQFGSSESFKKFLPQDVGQSMENEDGIVQAPPDSPDNASPRAAPRAAASHSAAFMNMKLQKANEYSAPAILLQEMGKHWAVDLFAFPQNAIRYEMIDMFKILSLMDRMILDLDREDIDLFFEWFRVFYAFLEDYFDYEQHFFIAPMEQKRLVDENVIRERNKLKGSIIQPWTTMMGNKNNKYEMMPAGEVHKDIRRLSNKAASNLLGYFRLVVRKYGKSVAKNTTPKDWKKQERNMIDHYHLRGRNPILNSQMLLRWMNDRAKQSTIVVKHYSTAAEYTRWGQQYNAQHLSIVSSFLERAEEVLAEDAMVSAERVPQSYVQAALLRKTGIAGEEVDEEVHDVTDNF</sequence>
<feature type="region of interest" description="Disordered" evidence="1">
    <location>
        <begin position="1"/>
        <end position="217"/>
    </location>
</feature>
<feature type="compositionally biased region" description="Low complexity" evidence="1">
    <location>
        <begin position="33"/>
        <end position="67"/>
    </location>
</feature>
<organism evidence="2 3">
    <name type="scientific">Porphyridium purpureum</name>
    <name type="common">Red alga</name>
    <name type="synonym">Porphyridium cruentum</name>
    <dbReference type="NCBI Taxonomy" id="35688"/>
    <lineage>
        <taxon>Eukaryota</taxon>
        <taxon>Rhodophyta</taxon>
        <taxon>Bangiophyceae</taxon>
        <taxon>Porphyridiales</taxon>
        <taxon>Porphyridiaceae</taxon>
        <taxon>Porphyridium</taxon>
    </lineage>
</organism>
<accession>A0A5J4Z5V3</accession>
<dbReference type="EMBL" id="VRMN01000001">
    <property type="protein sequence ID" value="KAA8498705.1"/>
    <property type="molecule type" value="Genomic_DNA"/>
</dbReference>
<comment type="caution">
    <text evidence="2">The sequence shown here is derived from an EMBL/GenBank/DDBJ whole genome shotgun (WGS) entry which is preliminary data.</text>
</comment>
<reference evidence="3" key="1">
    <citation type="journal article" date="2019" name="Nat. Commun.">
        <title>Expansion of phycobilisome linker gene families in mesophilic red algae.</title>
        <authorList>
            <person name="Lee J."/>
            <person name="Kim D."/>
            <person name="Bhattacharya D."/>
            <person name="Yoon H.S."/>
        </authorList>
    </citation>
    <scope>NUCLEOTIDE SEQUENCE [LARGE SCALE GENOMIC DNA]</scope>
    <source>
        <strain evidence="3">CCMP 1328</strain>
    </source>
</reference>
<keyword evidence="3" id="KW-1185">Reference proteome</keyword>
<feature type="compositionally biased region" description="Polar residues" evidence="1">
    <location>
        <begin position="89"/>
        <end position="121"/>
    </location>
</feature>
<feature type="compositionally biased region" description="Low complexity" evidence="1">
    <location>
        <begin position="266"/>
        <end position="276"/>
    </location>
</feature>
<gene>
    <name evidence="2" type="ORF">FVE85_6290</name>
</gene>
<feature type="region of interest" description="Disordered" evidence="1">
    <location>
        <begin position="255"/>
        <end position="276"/>
    </location>
</feature>
<evidence type="ECO:0000256" key="1">
    <source>
        <dbReference type="SAM" id="MobiDB-lite"/>
    </source>
</evidence>
<protein>
    <submittedName>
        <fullName evidence="2">Uncharacterized protein</fullName>
    </submittedName>
</protein>
<name>A0A5J4Z5V3_PORPP</name>
<dbReference type="Proteomes" id="UP000324585">
    <property type="component" value="Unassembled WGS sequence"/>
</dbReference>
<feature type="compositionally biased region" description="Low complexity" evidence="1">
    <location>
        <begin position="182"/>
        <end position="201"/>
    </location>
</feature>